<dbReference type="SUPFAM" id="SSF56634">
    <property type="entry name" value="Heme-dependent catalase-like"/>
    <property type="match status" value="1"/>
</dbReference>
<dbReference type="InterPro" id="IPR011614">
    <property type="entry name" value="Catalase_core"/>
</dbReference>
<dbReference type="eggNOG" id="COG0753">
    <property type="taxonomic scope" value="Bacteria"/>
</dbReference>
<keyword evidence="1" id="KW-0575">Peroxidase</keyword>
<dbReference type="PROSITE" id="PS51402">
    <property type="entry name" value="CATALASE_3"/>
    <property type="match status" value="1"/>
</dbReference>
<dbReference type="CDD" id="cd08153">
    <property type="entry name" value="srpA_like"/>
    <property type="match status" value="1"/>
</dbReference>
<evidence type="ECO:0000256" key="1">
    <source>
        <dbReference type="PIRNR" id="PIRNR000296"/>
    </source>
</evidence>
<evidence type="ECO:0000313" key="5">
    <source>
        <dbReference type="EMBL" id="EDY17245.1"/>
    </source>
</evidence>
<dbReference type="Pfam" id="PF00199">
    <property type="entry name" value="Catalase"/>
    <property type="match status" value="1"/>
</dbReference>
<feature type="domain" description="Catalase core" evidence="4">
    <location>
        <begin position="1"/>
        <end position="313"/>
    </location>
</feature>
<dbReference type="PANTHER" id="PTHR11465">
    <property type="entry name" value="CATALASE"/>
    <property type="match status" value="1"/>
</dbReference>
<gene>
    <name evidence="5" type="ORF">CfE428DRAFT_5263</name>
</gene>
<dbReference type="EC" id="1.11.1.-" evidence="1"/>
<comment type="similarity">
    <text evidence="1">Belongs to the catalase family.</text>
</comment>
<comment type="cofactor">
    <cofactor evidence="1">
        <name>heme</name>
        <dbReference type="ChEBI" id="CHEBI:30413"/>
    </cofactor>
</comment>
<dbReference type="RefSeq" id="WP_006982584.1">
    <property type="nucleotide sequence ID" value="NZ_ABVL01000022.1"/>
</dbReference>
<reference evidence="5 6" key="1">
    <citation type="journal article" date="2011" name="J. Bacteriol.">
        <title>Genome sequence of Chthoniobacter flavus Ellin428, an aerobic heterotrophic soil bacterium.</title>
        <authorList>
            <person name="Kant R."/>
            <person name="van Passel M.W."/>
            <person name="Palva A."/>
            <person name="Lucas S."/>
            <person name="Lapidus A."/>
            <person name="Glavina Del Rio T."/>
            <person name="Dalin E."/>
            <person name="Tice H."/>
            <person name="Bruce D."/>
            <person name="Goodwin L."/>
            <person name="Pitluck S."/>
            <person name="Larimer F.W."/>
            <person name="Land M.L."/>
            <person name="Hauser L."/>
            <person name="Sangwan P."/>
            <person name="de Vos W.M."/>
            <person name="Janssen P.H."/>
            <person name="Smidt H."/>
        </authorList>
    </citation>
    <scope>NUCLEOTIDE SEQUENCE [LARGE SCALE GENOMIC DNA]</scope>
    <source>
        <strain evidence="5 6">Ellin428</strain>
    </source>
</reference>
<dbReference type="InterPro" id="IPR018028">
    <property type="entry name" value="Catalase"/>
</dbReference>
<dbReference type="SMART" id="SM01060">
    <property type="entry name" value="Catalase"/>
    <property type="match status" value="1"/>
</dbReference>
<organism evidence="5 6">
    <name type="scientific">Chthoniobacter flavus Ellin428</name>
    <dbReference type="NCBI Taxonomy" id="497964"/>
    <lineage>
        <taxon>Bacteria</taxon>
        <taxon>Pseudomonadati</taxon>
        <taxon>Verrucomicrobiota</taxon>
        <taxon>Spartobacteria</taxon>
        <taxon>Chthoniobacterales</taxon>
        <taxon>Chthoniobacteraceae</taxon>
        <taxon>Chthoniobacter</taxon>
    </lineage>
</organism>
<dbReference type="AlphaFoldDB" id="B4D8M3"/>
<keyword evidence="1 3" id="KW-0349">Heme</keyword>
<comment type="function">
    <text evidence="1">Has an organic peroxide-dependent peroxidase activity.</text>
</comment>
<dbReference type="PIRSF" id="PIRSF000296">
    <property type="entry name" value="SrpA"/>
    <property type="match status" value="1"/>
</dbReference>
<protein>
    <recommendedName>
        <fullName evidence="1">Catalase-related peroxidase</fullName>
        <ecNumber evidence="1">1.11.1.-</ecNumber>
    </recommendedName>
</protein>
<keyword evidence="6" id="KW-1185">Reference proteome</keyword>
<sequence length="316" mass="34424">MPLPTDEKRLALAREVIQAFDDLHGVFPGYRPAHAKGILAVGSFTSTAEAARLSVAPHFHAETPVFIRFSNFAGVPMAADNKPDEASPRGCAVRFQLGEHKHTDIVAHSTDSFPTRTAEEFIEFLHAVKASGPDAPHPTPIEQFLQSHPKALAFVMTPKPIPTSFGRESYFSVSAYRFIDASGAGRYGRYRILPEAGNEYLSTEEAAAKGANFLMEGLAAQLASGAVKMQLWVQLAEPGDVVDDATTQWPVERQQVLLGVISLTKLVPADDVDGRRIIFDPIPRVAGIEPSADPLLEPRADVYVMSGRRRREQAGI</sequence>
<proteinExistence type="inferred from homology"/>
<dbReference type="PANTHER" id="PTHR11465:SF62">
    <property type="entry name" value="CATALASE T"/>
    <property type="match status" value="1"/>
</dbReference>
<evidence type="ECO:0000256" key="2">
    <source>
        <dbReference type="PIRSR" id="PIRSR000296-1"/>
    </source>
</evidence>
<dbReference type="Gene3D" id="2.40.180.10">
    <property type="entry name" value="Catalase core domain"/>
    <property type="match status" value="1"/>
</dbReference>
<dbReference type="GO" id="GO:0042744">
    <property type="term" value="P:hydrogen peroxide catabolic process"/>
    <property type="evidence" value="ECO:0007669"/>
    <property type="project" value="TreeGrafter"/>
</dbReference>
<accession>B4D8M3</accession>
<dbReference type="InterPro" id="IPR024168">
    <property type="entry name" value="Catalase_SrpA-type_pred"/>
</dbReference>
<feature type="active site" evidence="2">
    <location>
        <position position="34"/>
    </location>
</feature>
<comment type="caution">
    <text evidence="5">The sequence shown here is derived from an EMBL/GenBank/DDBJ whole genome shotgun (WGS) entry which is preliminary data.</text>
</comment>
<dbReference type="STRING" id="497964.CfE428DRAFT_5263"/>
<evidence type="ECO:0000313" key="6">
    <source>
        <dbReference type="Proteomes" id="UP000005824"/>
    </source>
</evidence>
<dbReference type="GO" id="GO:0020037">
    <property type="term" value="F:heme binding"/>
    <property type="evidence" value="ECO:0007669"/>
    <property type="project" value="InterPro"/>
</dbReference>
<evidence type="ECO:0000256" key="3">
    <source>
        <dbReference type="PIRSR" id="PIRSR000296-2"/>
    </source>
</evidence>
<dbReference type="GO" id="GO:0005737">
    <property type="term" value="C:cytoplasm"/>
    <property type="evidence" value="ECO:0007669"/>
    <property type="project" value="TreeGrafter"/>
</dbReference>
<dbReference type="InterPro" id="IPR020835">
    <property type="entry name" value="Catalase_sf"/>
</dbReference>
<dbReference type="GO" id="GO:0046872">
    <property type="term" value="F:metal ion binding"/>
    <property type="evidence" value="ECO:0007669"/>
    <property type="project" value="UniProtKB-KW"/>
</dbReference>
<dbReference type="InParanoid" id="B4D8M3"/>
<keyword evidence="1 3" id="KW-0408">Iron</keyword>
<evidence type="ECO:0000259" key="4">
    <source>
        <dbReference type="SMART" id="SM01060"/>
    </source>
</evidence>
<keyword evidence="1 3" id="KW-0479">Metal-binding</keyword>
<feature type="binding site" description="axial binding residue" evidence="3">
    <location>
        <position position="303"/>
    </location>
    <ligand>
        <name>heme</name>
        <dbReference type="ChEBI" id="CHEBI:30413"/>
    </ligand>
    <ligandPart>
        <name>Fe</name>
        <dbReference type="ChEBI" id="CHEBI:18248"/>
    </ligandPart>
</feature>
<dbReference type="GO" id="GO:0004096">
    <property type="term" value="F:catalase activity"/>
    <property type="evidence" value="ECO:0007669"/>
    <property type="project" value="InterPro"/>
</dbReference>
<dbReference type="EMBL" id="ABVL01000022">
    <property type="protein sequence ID" value="EDY17245.1"/>
    <property type="molecule type" value="Genomic_DNA"/>
</dbReference>
<dbReference type="Proteomes" id="UP000005824">
    <property type="component" value="Unassembled WGS sequence"/>
</dbReference>
<dbReference type="GO" id="GO:0042542">
    <property type="term" value="P:response to hydrogen peroxide"/>
    <property type="evidence" value="ECO:0007669"/>
    <property type="project" value="TreeGrafter"/>
</dbReference>
<keyword evidence="1" id="KW-0560">Oxidoreductase</keyword>
<dbReference type="Gene3D" id="1.20.1280.120">
    <property type="match status" value="1"/>
</dbReference>
<name>B4D8M3_9BACT</name>